<evidence type="ECO:0000259" key="12">
    <source>
        <dbReference type="PROSITE" id="PS51671"/>
    </source>
</evidence>
<evidence type="ECO:0000256" key="6">
    <source>
        <dbReference type="ARBA" id="ARBA00023222"/>
    </source>
</evidence>
<dbReference type="Pfam" id="PF01842">
    <property type="entry name" value="ACT"/>
    <property type="match status" value="1"/>
</dbReference>
<evidence type="ECO:0000259" key="11">
    <source>
        <dbReference type="PROSITE" id="PS51171"/>
    </source>
</evidence>
<dbReference type="UniPathway" id="UPA00121">
    <property type="reaction ID" value="UER00345"/>
</dbReference>
<dbReference type="PATRIC" id="fig|1246626.3.peg.1349"/>
<evidence type="ECO:0000256" key="3">
    <source>
        <dbReference type="ARBA" id="ARBA00021872"/>
    </source>
</evidence>
<comment type="catalytic activity">
    <reaction evidence="8 10">
        <text>prephenate + H(+) = 3-phenylpyruvate + CO2 + H2O</text>
        <dbReference type="Rhea" id="RHEA:21648"/>
        <dbReference type="ChEBI" id="CHEBI:15377"/>
        <dbReference type="ChEBI" id="CHEBI:15378"/>
        <dbReference type="ChEBI" id="CHEBI:16526"/>
        <dbReference type="ChEBI" id="CHEBI:18005"/>
        <dbReference type="ChEBI" id="CHEBI:29934"/>
        <dbReference type="EC" id="4.2.1.51"/>
    </reaction>
</comment>
<keyword evidence="4 10" id="KW-0028">Amino-acid biosynthesis</keyword>
<dbReference type="PIRSF" id="PIRSF001500">
    <property type="entry name" value="Chor_mut_pdt_Ppr"/>
    <property type="match status" value="1"/>
</dbReference>
<dbReference type="CDD" id="cd13633">
    <property type="entry name" value="PBP2_Sa-PDT_like"/>
    <property type="match status" value="1"/>
</dbReference>
<feature type="domain" description="Prephenate dehydratase" evidence="11">
    <location>
        <begin position="3"/>
        <end position="183"/>
    </location>
</feature>
<dbReference type="PROSITE" id="PS51171">
    <property type="entry name" value="PREPHENATE_DEHYDR_3"/>
    <property type="match status" value="1"/>
</dbReference>
<dbReference type="EC" id="4.2.1.51" evidence="2 10"/>
<keyword evidence="5 10" id="KW-0057">Aromatic amino acid biosynthesis</keyword>
<dbReference type="InterPro" id="IPR002912">
    <property type="entry name" value="ACT_dom"/>
</dbReference>
<dbReference type="SUPFAM" id="SSF55021">
    <property type="entry name" value="ACT-like"/>
    <property type="match status" value="1"/>
</dbReference>
<evidence type="ECO:0000313" key="14">
    <source>
        <dbReference type="Proteomes" id="UP000027142"/>
    </source>
</evidence>
<accession>A0A060LUU6</accession>
<sequence>MKKIGFLGPRGTFTEMAAKFLFPQDERIPLKTIPRTIDLAFNKGTDYAVVPIENAIEGTVNVTLDYLIHQKPMPIVGAVSIGIAHHLLSASRKEFASVAPKKIISHPQALAQCHRFIQEHFPDVKVEHADSTAQAAAWLAKHQDDDVCVIANREAANLYGLSIVAEDIHDYRENQTRFLVVSSGHQQEQFVTKEPHVGEVTTLMITLPSDFTGALHQVLSAFAWRKLNLSKIESRPTKTGLGNYFFIIDVQQLMDDVLLPGAIAELNALGCKVDVLGSYYTYSDQLTRVEK</sequence>
<evidence type="ECO:0000256" key="7">
    <source>
        <dbReference type="ARBA" id="ARBA00023239"/>
    </source>
</evidence>
<dbReference type="Pfam" id="PF00800">
    <property type="entry name" value="PDT"/>
    <property type="match status" value="1"/>
</dbReference>
<dbReference type="GO" id="GO:0005737">
    <property type="term" value="C:cytoplasm"/>
    <property type="evidence" value="ECO:0007669"/>
    <property type="project" value="TreeGrafter"/>
</dbReference>
<dbReference type="InterPro" id="IPR045865">
    <property type="entry name" value="ACT-like_dom_sf"/>
</dbReference>
<dbReference type="STRING" id="1246626.BleG1_1359"/>
<keyword evidence="6 10" id="KW-0584">Phenylalanine biosynthesis</keyword>
<dbReference type="Gene3D" id="3.30.70.260">
    <property type="match status" value="1"/>
</dbReference>
<evidence type="ECO:0000256" key="8">
    <source>
        <dbReference type="ARBA" id="ARBA00047848"/>
    </source>
</evidence>
<dbReference type="KEGG" id="ble:BleG1_1359"/>
<dbReference type="InterPro" id="IPR018528">
    <property type="entry name" value="Preph_deHydtase_CS"/>
</dbReference>
<dbReference type="AlphaFoldDB" id="A0A060LUU6"/>
<dbReference type="GO" id="GO:0004664">
    <property type="term" value="F:prephenate dehydratase activity"/>
    <property type="evidence" value="ECO:0007669"/>
    <property type="project" value="UniProtKB-UniRule"/>
</dbReference>
<keyword evidence="14" id="KW-1185">Reference proteome</keyword>
<dbReference type="EMBL" id="CP003923">
    <property type="protein sequence ID" value="AIC93942.1"/>
    <property type="molecule type" value="Genomic_DNA"/>
</dbReference>
<dbReference type="PANTHER" id="PTHR21022:SF19">
    <property type="entry name" value="PREPHENATE DEHYDRATASE-RELATED"/>
    <property type="match status" value="1"/>
</dbReference>
<dbReference type="RefSeq" id="WP_038478627.1">
    <property type="nucleotide sequence ID" value="NZ_CP003923.1"/>
</dbReference>
<dbReference type="PROSITE" id="PS51671">
    <property type="entry name" value="ACT"/>
    <property type="match status" value="1"/>
</dbReference>
<organism evidence="13 14">
    <name type="scientific">Shouchella lehensis G1</name>
    <dbReference type="NCBI Taxonomy" id="1246626"/>
    <lineage>
        <taxon>Bacteria</taxon>
        <taxon>Bacillati</taxon>
        <taxon>Bacillota</taxon>
        <taxon>Bacilli</taxon>
        <taxon>Bacillales</taxon>
        <taxon>Bacillaceae</taxon>
        <taxon>Shouchella</taxon>
    </lineage>
</organism>
<keyword evidence="7 10" id="KW-0456">Lyase</keyword>
<dbReference type="CDD" id="cd04905">
    <property type="entry name" value="ACT_CM-PDT"/>
    <property type="match status" value="1"/>
</dbReference>
<feature type="domain" description="ACT" evidence="12">
    <location>
        <begin position="203"/>
        <end position="280"/>
    </location>
</feature>
<reference evidence="13 14" key="1">
    <citation type="journal article" date="2014" name="Gene">
        <title>A comparative genomic analysis of the alkalitolerant soil bacterium Bacillus lehensis G1.</title>
        <authorList>
            <person name="Noor Y.M."/>
            <person name="Samsulrizal N.H."/>
            <person name="Jema'on N.A."/>
            <person name="Low K.O."/>
            <person name="Ramli A.N."/>
            <person name="Alias N.I."/>
            <person name="Damis S.I."/>
            <person name="Fuzi S.F."/>
            <person name="Isa M.N."/>
            <person name="Murad A.M."/>
            <person name="Raih M.F."/>
            <person name="Bakar F.D."/>
            <person name="Najimudin N."/>
            <person name="Mahadi N.M."/>
            <person name="Illias R.M."/>
        </authorList>
    </citation>
    <scope>NUCLEOTIDE SEQUENCE [LARGE SCALE GENOMIC DNA]</scope>
    <source>
        <strain evidence="13 14">G1</strain>
    </source>
</reference>
<dbReference type="PROSITE" id="PS00857">
    <property type="entry name" value="PREPHENATE_DEHYDR_1"/>
    <property type="match status" value="1"/>
</dbReference>
<dbReference type="GO" id="GO:0009094">
    <property type="term" value="P:L-phenylalanine biosynthetic process"/>
    <property type="evidence" value="ECO:0007669"/>
    <property type="project" value="UniProtKB-UniPathway"/>
</dbReference>
<dbReference type="eggNOG" id="COG0077">
    <property type="taxonomic scope" value="Bacteria"/>
</dbReference>
<dbReference type="PROSITE" id="PS00858">
    <property type="entry name" value="PREPHENATE_DEHYDR_2"/>
    <property type="match status" value="1"/>
</dbReference>
<evidence type="ECO:0000256" key="4">
    <source>
        <dbReference type="ARBA" id="ARBA00022605"/>
    </source>
</evidence>
<feature type="site" description="Essential for prephenate dehydratase activity" evidence="9">
    <location>
        <position position="176"/>
    </location>
</feature>
<dbReference type="InterPro" id="IPR001086">
    <property type="entry name" value="Preph_deHydtase"/>
</dbReference>
<dbReference type="OrthoDB" id="9802281at2"/>
<protein>
    <recommendedName>
        <fullName evidence="3 10">Prephenate dehydratase</fullName>
        <shortName evidence="10">PDT</shortName>
        <ecNumber evidence="2 10">4.2.1.51</ecNumber>
    </recommendedName>
</protein>
<evidence type="ECO:0000313" key="13">
    <source>
        <dbReference type="EMBL" id="AIC93942.1"/>
    </source>
</evidence>
<dbReference type="InterPro" id="IPR008242">
    <property type="entry name" value="Chor_mutase/pphenate_deHydtase"/>
</dbReference>
<dbReference type="HOGENOM" id="CLU_035008_0_2_9"/>
<evidence type="ECO:0000256" key="5">
    <source>
        <dbReference type="ARBA" id="ARBA00023141"/>
    </source>
</evidence>
<dbReference type="PANTHER" id="PTHR21022">
    <property type="entry name" value="PREPHENATE DEHYDRATASE P PROTEIN"/>
    <property type="match status" value="1"/>
</dbReference>
<proteinExistence type="predicted"/>
<gene>
    <name evidence="10" type="primary">pheA</name>
    <name evidence="13" type="ORF">BleG1_1359</name>
</gene>
<dbReference type="SUPFAM" id="SSF53850">
    <property type="entry name" value="Periplasmic binding protein-like II"/>
    <property type="match status" value="1"/>
</dbReference>
<evidence type="ECO:0000256" key="9">
    <source>
        <dbReference type="PIRSR" id="PIRSR001500-2"/>
    </source>
</evidence>
<evidence type="ECO:0000256" key="2">
    <source>
        <dbReference type="ARBA" id="ARBA00013147"/>
    </source>
</evidence>
<name>A0A060LUU6_9BACI</name>
<evidence type="ECO:0000256" key="1">
    <source>
        <dbReference type="ARBA" id="ARBA00004741"/>
    </source>
</evidence>
<dbReference type="NCBIfam" id="NF008865">
    <property type="entry name" value="PRK11898.1"/>
    <property type="match status" value="1"/>
</dbReference>
<evidence type="ECO:0000256" key="10">
    <source>
        <dbReference type="RuleBase" id="RU361254"/>
    </source>
</evidence>
<comment type="pathway">
    <text evidence="1 10">Amino-acid biosynthesis; L-phenylalanine biosynthesis; phenylpyruvate from prephenate: step 1/1.</text>
</comment>
<dbReference type="Proteomes" id="UP000027142">
    <property type="component" value="Chromosome"/>
</dbReference>
<dbReference type="Gene3D" id="3.40.190.10">
    <property type="entry name" value="Periplasmic binding protein-like II"/>
    <property type="match status" value="2"/>
</dbReference>